<accession>A0A0V7ZSY5</accession>
<sequence>MKSAIDYSKIYTDAPEPHPNLILGSLQLLFWLFFRPQAWKNHLKRIDPALYYTSTNIQSIQWCNRKVWKLLIQVYIVTPGTAVFITRLLFLGLPLNDLAYGVAAVSIVFMAVGVATSMAGGGEVVGMAVGVAVGVVLGMAGGVVVGMAGGVLLGMAGGVVVVGMAVGVAVSVAGSMAGMVAGSIAVNTAGMVAGSIAVSTAEGVVFSVAEGVVVGVAVGVAFGVGATINLWRPVLTYPFLVLFHNILYRLDQRFTDHHLSFLHLHASFWDEYQLIPLIGLDKHLVQVMEQKPDEGQVAIDYLLSNSRQRWAVQAAQIELDARMLESSESVEFIRKVYHKLVIGELEGKASPILRIFTRISEYVDSALSQRSNYNQRLALTTTADRLNANLQDLTRSSNEYAPRFYPIAQKWHEIITNYVEELAKQVELRQEIDSPYILAVPLTQKQEIFSGRDDIGSRIEQLILDRRRPPLLLYGQRRMGKTSLLYNLGKLLPNSIIPMFVDLQGAPSSANNYTGFLYNLARGMITSAKKEAVNLPPLTRETLKDDPFTCFDEWLDRVEEVLEQNTALLMLDEFEVLDSAITKGRFDEQDVLGMLRHLIQHRPRFKVMLAGSHTIEEYQRWASYLINVQVVHISYLEEESARRLIERPVKDFMLRYEPDTVERVLELTRCHPFLVQLLCSEIVAYKNEQDPSVRRLATLADVEAAVTEALGTGSFFFADIQNNQVNAMGLDILRFMAARGEGVIVNKNTILQEIPGVLESDFQKLLQRELIEKIENEEEGDGYRFQVELIRRWFAR</sequence>
<gene>
    <name evidence="2" type="ORF">BC008_44345</name>
</gene>
<dbReference type="SUPFAM" id="SSF52540">
    <property type="entry name" value="P-loop containing nucleoside triphosphate hydrolases"/>
    <property type="match status" value="1"/>
</dbReference>
<organism evidence="2 3">
    <name type="scientific">Mastigocoleus testarum BC008</name>
    <dbReference type="NCBI Taxonomy" id="371196"/>
    <lineage>
        <taxon>Bacteria</taxon>
        <taxon>Bacillati</taxon>
        <taxon>Cyanobacteriota</taxon>
        <taxon>Cyanophyceae</taxon>
        <taxon>Nostocales</taxon>
        <taxon>Hapalosiphonaceae</taxon>
        <taxon>Mastigocoleus</taxon>
    </lineage>
</organism>
<feature type="transmembrane region" description="Helical" evidence="1">
    <location>
        <begin position="204"/>
        <end position="227"/>
    </location>
</feature>
<feature type="transmembrane region" description="Helical" evidence="1">
    <location>
        <begin position="179"/>
        <end position="198"/>
    </location>
</feature>
<dbReference type="EMBL" id="LMTZ01000085">
    <property type="protein sequence ID" value="KST67780.1"/>
    <property type="molecule type" value="Genomic_DNA"/>
</dbReference>
<name>A0A0V7ZSY5_9CYAN</name>
<dbReference type="Proteomes" id="UP000053372">
    <property type="component" value="Unassembled WGS sequence"/>
</dbReference>
<evidence type="ECO:0000313" key="2">
    <source>
        <dbReference type="EMBL" id="KST67780.1"/>
    </source>
</evidence>
<dbReference type="InterPro" id="IPR027417">
    <property type="entry name" value="P-loop_NTPase"/>
</dbReference>
<evidence type="ECO:0000313" key="3">
    <source>
        <dbReference type="Proteomes" id="UP000053372"/>
    </source>
</evidence>
<protein>
    <submittedName>
        <fullName evidence="2">Uncharacterized protein</fullName>
    </submittedName>
</protein>
<dbReference type="OrthoDB" id="478265at2"/>
<keyword evidence="3" id="KW-1185">Reference proteome</keyword>
<comment type="caution">
    <text evidence="2">The sequence shown here is derived from an EMBL/GenBank/DDBJ whole genome shotgun (WGS) entry which is preliminary data.</text>
</comment>
<dbReference type="PANTHER" id="PTHR34301:SF8">
    <property type="entry name" value="ATPASE DOMAIN-CONTAINING PROTEIN"/>
    <property type="match status" value="1"/>
</dbReference>
<keyword evidence="1" id="KW-0812">Transmembrane</keyword>
<feature type="transmembrane region" description="Helical" evidence="1">
    <location>
        <begin position="17"/>
        <end position="34"/>
    </location>
</feature>
<dbReference type="Gene3D" id="3.40.50.300">
    <property type="entry name" value="P-loop containing nucleotide triphosphate hydrolases"/>
    <property type="match status" value="1"/>
</dbReference>
<keyword evidence="1" id="KW-0472">Membrane</keyword>
<dbReference type="PANTHER" id="PTHR34301">
    <property type="entry name" value="DNA-BINDING PROTEIN-RELATED"/>
    <property type="match status" value="1"/>
</dbReference>
<feature type="transmembrane region" description="Helical" evidence="1">
    <location>
        <begin position="151"/>
        <end position="172"/>
    </location>
</feature>
<keyword evidence="1" id="KW-1133">Transmembrane helix</keyword>
<feature type="transmembrane region" description="Helical" evidence="1">
    <location>
        <begin position="98"/>
        <end position="117"/>
    </location>
</feature>
<feature type="transmembrane region" description="Helical" evidence="1">
    <location>
        <begin position="124"/>
        <end position="145"/>
    </location>
</feature>
<evidence type="ECO:0000256" key="1">
    <source>
        <dbReference type="SAM" id="Phobius"/>
    </source>
</evidence>
<feature type="transmembrane region" description="Helical" evidence="1">
    <location>
        <begin position="70"/>
        <end position="92"/>
    </location>
</feature>
<proteinExistence type="predicted"/>
<reference evidence="2 3" key="1">
    <citation type="journal article" date="2015" name="Genome Announc.">
        <title>Draft Genome of the Euendolithic (true boring) Cyanobacterium Mastigocoleus testarum strain BC008.</title>
        <authorList>
            <person name="Guida B.S."/>
            <person name="Garcia-Pichel F."/>
        </authorList>
    </citation>
    <scope>NUCLEOTIDE SEQUENCE [LARGE SCALE GENOMIC DNA]</scope>
    <source>
        <strain evidence="2 3">BC008</strain>
    </source>
</reference>
<dbReference type="AlphaFoldDB" id="A0A0V7ZSY5"/>